<comment type="caution">
    <text evidence="2">The sequence shown here is derived from an EMBL/GenBank/DDBJ whole genome shotgun (WGS) entry which is preliminary data.</text>
</comment>
<reference evidence="2" key="1">
    <citation type="submission" date="2019-12" db="EMBL/GenBank/DDBJ databases">
        <authorList>
            <person name="Scholes J."/>
        </authorList>
    </citation>
    <scope>NUCLEOTIDE SEQUENCE</scope>
</reference>
<organism evidence="2 3">
    <name type="scientific">Striga hermonthica</name>
    <name type="common">Purple witchweed</name>
    <name type="synonym">Buchnera hermonthica</name>
    <dbReference type="NCBI Taxonomy" id="68872"/>
    <lineage>
        <taxon>Eukaryota</taxon>
        <taxon>Viridiplantae</taxon>
        <taxon>Streptophyta</taxon>
        <taxon>Embryophyta</taxon>
        <taxon>Tracheophyta</taxon>
        <taxon>Spermatophyta</taxon>
        <taxon>Magnoliopsida</taxon>
        <taxon>eudicotyledons</taxon>
        <taxon>Gunneridae</taxon>
        <taxon>Pentapetalae</taxon>
        <taxon>asterids</taxon>
        <taxon>lamiids</taxon>
        <taxon>Lamiales</taxon>
        <taxon>Orobanchaceae</taxon>
        <taxon>Buchnereae</taxon>
        <taxon>Striga</taxon>
    </lineage>
</organism>
<gene>
    <name evidence="2" type="ORF">SHERM_18086</name>
</gene>
<proteinExistence type="predicted"/>
<feature type="non-terminal residue" evidence="2">
    <location>
        <position position="1"/>
    </location>
</feature>
<feature type="non-terminal residue" evidence="2">
    <location>
        <position position="84"/>
    </location>
</feature>
<protein>
    <submittedName>
        <fullName evidence="2">Uncharacterized protein</fullName>
    </submittedName>
</protein>
<dbReference type="EMBL" id="CACSLK010019758">
    <property type="protein sequence ID" value="CAA0819830.1"/>
    <property type="molecule type" value="Genomic_DNA"/>
</dbReference>
<feature type="region of interest" description="Disordered" evidence="1">
    <location>
        <begin position="46"/>
        <end position="84"/>
    </location>
</feature>
<evidence type="ECO:0000313" key="2">
    <source>
        <dbReference type="EMBL" id="CAA0819830.1"/>
    </source>
</evidence>
<dbReference type="AlphaFoldDB" id="A0A9N7N0K8"/>
<accession>A0A9N7N0K8</accession>
<dbReference type="Proteomes" id="UP001153555">
    <property type="component" value="Unassembled WGS sequence"/>
</dbReference>
<feature type="compositionally biased region" description="Polar residues" evidence="1">
    <location>
        <begin position="46"/>
        <end position="77"/>
    </location>
</feature>
<name>A0A9N7N0K8_STRHE</name>
<evidence type="ECO:0000313" key="3">
    <source>
        <dbReference type="Proteomes" id="UP001153555"/>
    </source>
</evidence>
<sequence>SRLLEARESAQLAFPDDIVDERAIMREVFGTRRGHECGFGRILKGSKSSSIHDIPESSITSNSTRKDTQGATPNAESYVNLLKE</sequence>
<evidence type="ECO:0000256" key="1">
    <source>
        <dbReference type="SAM" id="MobiDB-lite"/>
    </source>
</evidence>
<dbReference type="OrthoDB" id="10334453at2759"/>
<keyword evidence="3" id="KW-1185">Reference proteome</keyword>